<keyword evidence="2" id="KW-1185">Reference proteome</keyword>
<accession>A0A9N8F2N2</accession>
<dbReference type="Proteomes" id="UP001153069">
    <property type="component" value="Unassembled WGS sequence"/>
</dbReference>
<gene>
    <name evidence="1" type="ORF">SEMRO_3660_G350040.1</name>
</gene>
<evidence type="ECO:0000313" key="1">
    <source>
        <dbReference type="EMBL" id="CAB9531543.1"/>
    </source>
</evidence>
<dbReference type="AlphaFoldDB" id="A0A9N8F2N2"/>
<evidence type="ECO:0000313" key="2">
    <source>
        <dbReference type="Proteomes" id="UP001153069"/>
    </source>
</evidence>
<reference evidence="1" key="1">
    <citation type="submission" date="2020-06" db="EMBL/GenBank/DDBJ databases">
        <authorList>
            <consortium name="Plant Systems Biology data submission"/>
        </authorList>
    </citation>
    <scope>NUCLEOTIDE SEQUENCE</scope>
    <source>
        <strain evidence="1">D6</strain>
    </source>
</reference>
<comment type="caution">
    <text evidence="1">The sequence shown here is derived from an EMBL/GenBank/DDBJ whole genome shotgun (WGS) entry which is preliminary data.</text>
</comment>
<organism evidence="1 2">
    <name type="scientific">Seminavis robusta</name>
    <dbReference type="NCBI Taxonomy" id="568900"/>
    <lineage>
        <taxon>Eukaryota</taxon>
        <taxon>Sar</taxon>
        <taxon>Stramenopiles</taxon>
        <taxon>Ochrophyta</taxon>
        <taxon>Bacillariophyta</taxon>
        <taxon>Bacillariophyceae</taxon>
        <taxon>Bacillariophycidae</taxon>
        <taxon>Naviculales</taxon>
        <taxon>Naviculaceae</taxon>
        <taxon>Seminavis</taxon>
    </lineage>
</organism>
<name>A0A9N8F2N2_9STRA</name>
<sequence>MKRMTATWSPDQPLEDLFNQVKDAQKYAENHDPISDKQAIRAASDNLMDSGVFTDALRDWDKMDDKDQTFNKLEDHFNEADEARRRILTTKGVGYANKATIDKPTNETSHKVISEGSGTAMYYCWSHGLGTNSNHTSKNCTKKATGHRVEANAADMLGGCCIIRRKAGERAIY</sequence>
<protein>
    <submittedName>
        <fullName evidence="1">Uncharacterized protein</fullName>
    </submittedName>
</protein>
<dbReference type="EMBL" id="CAICTM010003658">
    <property type="protein sequence ID" value="CAB9531543.1"/>
    <property type="molecule type" value="Genomic_DNA"/>
</dbReference>
<proteinExistence type="predicted"/>